<comment type="subcellular location">
    <subcellularLocation>
        <location evidence="1">Membrane</location>
        <topology evidence="1">Multi-pass membrane protein</topology>
    </subcellularLocation>
</comment>
<feature type="domain" description="Major facilitator superfamily (MFS) profile" evidence="8">
    <location>
        <begin position="59"/>
        <end position="473"/>
    </location>
</feature>
<reference evidence="10" key="1">
    <citation type="journal article" date="2015" name="Genome Announc.">
        <title>Draft genome sequence of Talaromyces cellulolyticus strain Y-94, a source of lignocellulosic biomass-degrading enzymes.</title>
        <authorList>
            <person name="Fujii T."/>
            <person name="Koike H."/>
            <person name="Sawayama S."/>
            <person name="Yano S."/>
            <person name="Inoue H."/>
        </authorList>
    </citation>
    <scope>NUCLEOTIDE SEQUENCE [LARGE SCALE GENOMIC DNA]</scope>
    <source>
        <strain evidence="10">Y-94</strain>
    </source>
</reference>
<evidence type="ECO:0000256" key="2">
    <source>
        <dbReference type="ARBA" id="ARBA00022448"/>
    </source>
</evidence>
<dbReference type="InterPro" id="IPR011701">
    <property type="entry name" value="MFS"/>
</dbReference>
<dbReference type="Pfam" id="PF07690">
    <property type="entry name" value="MFS_1"/>
    <property type="match status" value="1"/>
</dbReference>
<keyword evidence="5 7" id="KW-0472">Membrane</keyword>
<feature type="transmembrane region" description="Helical" evidence="7">
    <location>
        <begin position="412"/>
        <end position="432"/>
    </location>
</feature>
<dbReference type="Proteomes" id="UP000053095">
    <property type="component" value="Unassembled WGS sequence"/>
</dbReference>
<dbReference type="FunFam" id="1.20.1250.20:FF:000064">
    <property type="entry name" value="MFS allantoate transporter"/>
    <property type="match status" value="1"/>
</dbReference>
<feature type="transmembrane region" description="Helical" evidence="7">
    <location>
        <begin position="59"/>
        <end position="86"/>
    </location>
</feature>
<dbReference type="PANTHER" id="PTHR43791:SF73">
    <property type="entry name" value="TRANSPORTER, PUTATIVE-RELATED"/>
    <property type="match status" value="1"/>
</dbReference>
<dbReference type="PROSITE" id="PS50850">
    <property type="entry name" value="MFS"/>
    <property type="match status" value="1"/>
</dbReference>
<dbReference type="AlphaFoldDB" id="A0A0B8N5M9"/>
<protein>
    <recommendedName>
        <fullName evidence="8">Major facilitator superfamily (MFS) profile domain-containing protein</fullName>
    </recommendedName>
</protein>
<keyword evidence="2" id="KW-0813">Transport</keyword>
<evidence type="ECO:0000256" key="5">
    <source>
        <dbReference type="ARBA" id="ARBA00023136"/>
    </source>
</evidence>
<name>A0A0B8N5M9_TALPI</name>
<evidence type="ECO:0000256" key="7">
    <source>
        <dbReference type="SAM" id="Phobius"/>
    </source>
</evidence>
<feature type="transmembrane region" description="Helical" evidence="7">
    <location>
        <begin position="288"/>
        <end position="311"/>
    </location>
</feature>
<feature type="transmembrane region" description="Helical" evidence="7">
    <location>
        <begin position="98"/>
        <end position="119"/>
    </location>
</feature>
<comment type="similarity">
    <text evidence="6">Belongs to the major facilitator superfamily. Allantoate permease family.</text>
</comment>
<evidence type="ECO:0000313" key="10">
    <source>
        <dbReference type="Proteomes" id="UP000053095"/>
    </source>
</evidence>
<gene>
    <name evidence="9" type="ORF">TCE0_050f18288</name>
</gene>
<dbReference type="GO" id="GO:0016020">
    <property type="term" value="C:membrane"/>
    <property type="evidence" value="ECO:0007669"/>
    <property type="project" value="UniProtKB-SubCell"/>
</dbReference>
<accession>A0A0B8N5M9</accession>
<dbReference type="EMBL" id="DF933846">
    <property type="protein sequence ID" value="GAM43457.1"/>
    <property type="molecule type" value="Genomic_DNA"/>
</dbReference>
<dbReference type="GO" id="GO:0022857">
    <property type="term" value="F:transmembrane transporter activity"/>
    <property type="evidence" value="ECO:0007669"/>
    <property type="project" value="InterPro"/>
</dbReference>
<sequence>MATRNDDDIQVAADDNHDHLRAKAMHSKAVEFLVNYSAEETSFTYEEEKSVLRRIDKRVLVLVLWAYFFQQLDKSSLSYVSIFGISNDAHLVGRQYSWLGSILYLAQLVMQPLAALILVKLPTGKVLAAAIFLWGSSLSIMAACTNFPSLLGMRFALGSFESLIAPCCVAITQMWWRRSEQTLRVSYWNAMNGLTSIIGSLVTYGLGHANSSVLYHYQTIFMFCGLLTVLYSFLVLWLMPDSPMEAKFLSERERLIATERLRANQMGISTQEWRWDHVWETMIDLKTWCWFFAIISISISSGGIGTFGSLIVKSFGFNSFQTILFNIPFGVIQIICILGCGWLATRTQRKGLVIAGLSVLPTVGAIMMLTIPRSQKGVLLFGYYLVSCLAGITPMLYAWQAQNTGGDTKKKCTSAMVFVGMCAGNVIGPLLYSTNDAPLYRTGLIADLAMFVTVGVISGLTPFYLAYLNRKHEKRRAELGKSAHVIDLSMIRKDQLVESKAVEIEDVRDQKTSVESDKGLLDVTDLMNEDFIYVY</sequence>
<evidence type="ECO:0000313" key="9">
    <source>
        <dbReference type="EMBL" id="GAM43457.1"/>
    </source>
</evidence>
<feature type="transmembrane region" description="Helical" evidence="7">
    <location>
        <begin position="323"/>
        <end position="344"/>
    </location>
</feature>
<feature type="transmembrane region" description="Helical" evidence="7">
    <location>
        <begin position="188"/>
        <end position="207"/>
    </location>
</feature>
<evidence type="ECO:0000256" key="1">
    <source>
        <dbReference type="ARBA" id="ARBA00004141"/>
    </source>
</evidence>
<evidence type="ECO:0000256" key="6">
    <source>
        <dbReference type="ARBA" id="ARBA00037968"/>
    </source>
</evidence>
<feature type="transmembrane region" description="Helical" evidence="7">
    <location>
        <begin position="126"/>
        <end position="149"/>
    </location>
</feature>
<keyword evidence="3 7" id="KW-0812">Transmembrane</keyword>
<evidence type="ECO:0000256" key="3">
    <source>
        <dbReference type="ARBA" id="ARBA00022692"/>
    </source>
</evidence>
<evidence type="ECO:0000256" key="4">
    <source>
        <dbReference type="ARBA" id="ARBA00022989"/>
    </source>
</evidence>
<feature type="transmembrane region" description="Helical" evidence="7">
    <location>
        <begin position="444"/>
        <end position="467"/>
    </location>
</feature>
<dbReference type="InterPro" id="IPR036259">
    <property type="entry name" value="MFS_trans_sf"/>
</dbReference>
<organism evidence="9 10">
    <name type="scientific">Talaromyces pinophilus</name>
    <name type="common">Penicillium pinophilum</name>
    <dbReference type="NCBI Taxonomy" id="128442"/>
    <lineage>
        <taxon>Eukaryota</taxon>
        <taxon>Fungi</taxon>
        <taxon>Dikarya</taxon>
        <taxon>Ascomycota</taxon>
        <taxon>Pezizomycotina</taxon>
        <taxon>Eurotiomycetes</taxon>
        <taxon>Eurotiomycetidae</taxon>
        <taxon>Eurotiales</taxon>
        <taxon>Trichocomaceae</taxon>
        <taxon>Talaromyces</taxon>
        <taxon>Talaromyces sect. Talaromyces</taxon>
    </lineage>
</organism>
<feature type="transmembrane region" description="Helical" evidence="7">
    <location>
        <begin position="377"/>
        <end position="400"/>
    </location>
</feature>
<proteinExistence type="inferred from homology"/>
<keyword evidence="10" id="KW-1185">Reference proteome</keyword>
<dbReference type="InterPro" id="IPR020846">
    <property type="entry name" value="MFS_dom"/>
</dbReference>
<dbReference type="PANTHER" id="PTHR43791">
    <property type="entry name" value="PERMEASE-RELATED"/>
    <property type="match status" value="1"/>
</dbReference>
<keyword evidence="4 7" id="KW-1133">Transmembrane helix</keyword>
<feature type="transmembrane region" description="Helical" evidence="7">
    <location>
        <begin position="219"/>
        <end position="239"/>
    </location>
</feature>
<feature type="transmembrane region" description="Helical" evidence="7">
    <location>
        <begin position="351"/>
        <end position="371"/>
    </location>
</feature>
<feature type="transmembrane region" description="Helical" evidence="7">
    <location>
        <begin position="155"/>
        <end position="176"/>
    </location>
</feature>
<dbReference type="Gene3D" id="1.20.1250.20">
    <property type="entry name" value="MFS general substrate transporter like domains"/>
    <property type="match status" value="2"/>
</dbReference>
<evidence type="ECO:0000259" key="8">
    <source>
        <dbReference type="PROSITE" id="PS50850"/>
    </source>
</evidence>
<dbReference type="SUPFAM" id="SSF103473">
    <property type="entry name" value="MFS general substrate transporter"/>
    <property type="match status" value="1"/>
</dbReference>